<feature type="signal peptide" evidence="3">
    <location>
        <begin position="1"/>
        <end position="33"/>
    </location>
</feature>
<keyword evidence="2" id="KW-0472">Membrane</keyword>
<evidence type="ECO:0000256" key="3">
    <source>
        <dbReference type="SAM" id="SignalP"/>
    </source>
</evidence>
<evidence type="ECO:0000256" key="1">
    <source>
        <dbReference type="SAM" id="MobiDB-lite"/>
    </source>
</evidence>
<proteinExistence type="predicted"/>
<reference evidence="4 6" key="1">
    <citation type="submission" date="2023-10" db="EMBL/GenBank/DDBJ databases">
        <title>Whole Genome based description of the genera Actinobaculum and Actinotignum reveals a complex phylogenetic relationship within the species included in the genus Actinotignum.</title>
        <authorList>
            <person name="Jensen C.S."/>
            <person name="Dargis R."/>
            <person name="Kemp M."/>
            <person name="Christensen J.J."/>
        </authorList>
    </citation>
    <scope>NUCLEOTIDE SEQUENCE</scope>
    <source>
        <strain evidence="5 6">SLA_B089</strain>
        <strain evidence="4">SLA_B245</strain>
    </source>
</reference>
<dbReference type="RefSeq" id="WP_087071052.1">
    <property type="nucleotide sequence ID" value="NZ_CAUPFC010000006.1"/>
</dbReference>
<accession>A0AAW9HA61</accession>
<feature type="compositionally biased region" description="Pro residues" evidence="1">
    <location>
        <begin position="483"/>
        <end position="521"/>
    </location>
</feature>
<feature type="compositionally biased region" description="Pro residues" evidence="1">
    <location>
        <begin position="534"/>
        <end position="576"/>
    </location>
</feature>
<evidence type="ECO:0000313" key="4">
    <source>
        <dbReference type="EMBL" id="MDY5139894.1"/>
    </source>
</evidence>
<comment type="caution">
    <text evidence="4">The sequence shown here is derived from an EMBL/GenBank/DDBJ whole genome shotgun (WGS) entry which is preliminary data.</text>
</comment>
<name>A0AAW9HA61_9ACTO</name>
<evidence type="ECO:0008006" key="8">
    <source>
        <dbReference type="Google" id="ProtNLM"/>
    </source>
</evidence>
<sequence>MSILRAFSRHTRTAGAAIAALAVIGAGSVAALAQQPASFATDSNSIITAKHVFDNPGSCPADAPRGRTEIWKNTRTASGWETTKIGTVGNIVEAMVYNPADGNIYAATGYSKGQGDCAPEIANYSFIKIAKDPALAAENQVVTTRLGAMPHGDQVLDAALVPVQGQPNYVFIKERSDMVTARPLTDIITPAWGGTHFTNSGEFAGESSHSAAQGMLYQDGTYWAMRSNSLVRAKTGDTITAQGIKMPGLVEASTVQVHELHKAELHDDAYSTPSSSLENENLQFVSGMMIRPGLFGFTEYQSGEFWQVAVDNYDAASDTTAYGDTGRLFTMYRGTPKLNAPEFAVIGTPLSGATDVATGVSMVAPAAPTNVAAETEQEFEFVASNPGNYISGEWAAENLPLTGGTYADGTPATWQIIGLSDIVETDRDSAVGAAKAGQYTAVTPRTSCTVTDGAAGAQLSCRGTHVTPGAKVKVRVKVKAVAPPAPPAPEPTVEPTTPEPTVEPEPTAPEPTSPAPVPTVEPEPTVEPTIDPTTPAPEPTTGPSTSPAPVPTAEPTTPAPVPTSGPTTPAPRPTRPAVPGTRLPATGAGGMAMLGLIAGGALAAGLVLRVRRNTRVNS</sequence>
<keyword evidence="2" id="KW-0812">Transmembrane</keyword>
<dbReference type="Proteomes" id="UP001288320">
    <property type="component" value="Unassembled WGS sequence"/>
</dbReference>
<gene>
    <name evidence="4" type="ORF">R6G74_00990</name>
    <name evidence="5" type="ORF">R6P33_01280</name>
</gene>
<dbReference type="EMBL" id="JAWNFY010000003">
    <property type="protein sequence ID" value="MDY5145655.1"/>
    <property type="molecule type" value="Genomic_DNA"/>
</dbReference>
<dbReference type="Proteomes" id="UP001284901">
    <property type="component" value="Unassembled WGS sequence"/>
</dbReference>
<dbReference type="GeneID" id="92813831"/>
<protein>
    <recommendedName>
        <fullName evidence="8">Gram-positive cocci surface proteins LPxTG domain-containing protein</fullName>
    </recommendedName>
</protein>
<dbReference type="PRINTS" id="PR01217">
    <property type="entry name" value="PRICHEXTENSN"/>
</dbReference>
<evidence type="ECO:0000256" key="2">
    <source>
        <dbReference type="SAM" id="Phobius"/>
    </source>
</evidence>
<evidence type="ECO:0000313" key="7">
    <source>
        <dbReference type="Proteomes" id="UP001288320"/>
    </source>
</evidence>
<feature type="chain" id="PRO_5043959347" description="Gram-positive cocci surface proteins LPxTG domain-containing protein" evidence="3">
    <location>
        <begin position="34"/>
        <end position="618"/>
    </location>
</feature>
<feature type="region of interest" description="Disordered" evidence="1">
    <location>
        <begin position="482"/>
        <end position="584"/>
    </location>
</feature>
<dbReference type="AlphaFoldDB" id="A0AAW9HA61"/>
<dbReference type="EMBL" id="JAWNFV010000001">
    <property type="protein sequence ID" value="MDY5139894.1"/>
    <property type="molecule type" value="Genomic_DNA"/>
</dbReference>
<keyword evidence="6" id="KW-1185">Reference proteome</keyword>
<feature type="compositionally biased region" description="Low complexity" evidence="1">
    <location>
        <begin position="522"/>
        <end position="533"/>
    </location>
</feature>
<keyword evidence="2" id="KW-1133">Transmembrane helix</keyword>
<organism evidence="4 7">
    <name type="scientific">Actinotignum timonense</name>
    <dbReference type="NCBI Taxonomy" id="1870995"/>
    <lineage>
        <taxon>Bacteria</taxon>
        <taxon>Bacillati</taxon>
        <taxon>Actinomycetota</taxon>
        <taxon>Actinomycetes</taxon>
        <taxon>Actinomycetales</taxon>
        <taxon>Actinomycetaceae</taxon>
        <taxon>Actinotignum</taxon>
    </lineage>
</organism>
<evidence type="ECO:0000313" key="5">
    <source>
        <dbReference type="EMBL" id="MDY5145655.1"/>
    </source>
</evidence>
<keyword evidence="3" id="KW-0732">Signal</keyword>
<evidence type="ECO:0000313" key="6">
    <source>
        <dbReference type="Proteomes" id="UP001284901"/>
    </source>
</evidence>
<feature type="transmembrane region" description="Helical" evidence="2">
    <location>
        <begin position="588"/>
        <end position="608"/>
    </location>
</feature>